<evidence type="ECO:0000313" key="3">
    <source>
        <dbReference type="Proteomes" id="UP001148786"/>
    </source>
</evidence>
<comment type="caution">
    <text evidence="2">The sequence shown here is derived from an EMBL/GenBank/DDBJ whole genome shotgun (WGS) entry which is preliminary data.</text>
</comment>
<dbReference type="EMBL" id="JANKHO010001666">
    <property type="protein sequence ID" value="KAJ3500112.1"/>
    <property type="molecule type" value="Genomic_DNA"/>
</dbReference>
<dbReference type="AlphaFoldDB" id="A0A9W8JZM7"/>
<proteinExistence type="predicted"/>
<feature type="compositionally biased region" description="Polar residues" evidence="1">
    <location>
        <begin position="44"/>
        <end position="61"/>
    </location>
</feature>
<accession>A0A9W8JZM7</accession>
<evidence type="ECO:0000313" key="2">
    <source>
        <dbReference type="EMBL" id="KAJ3500112.1"/>
    </source>
</evidence>
<feature type="compositionally biased region" description="Polar residues" evidence="1">
    <location>
        <begin position="7"/>
        <end position="16"/>
    </location>
</feature>
<keyword evidence="3" id="KW-1185">Reference proteome</keyword>
<sequence>MQRRARNSNADETQQPRGRRKVHPAGPEEMMDVDGADGCGTGSGRSLQSRNSSRSMRTAGSNADEPEDMQVDQPAPRRGGASRVRRVVHSEEADSEEGDQSEPGPVPLSSKAKGKKKATRPRTPDYIVKLLKITEELNKTSAKVEFPPRDGPTSTPTPYEGCLGEGSLFSFFAQQDASKWAQFLPPSSDFEDWHHREGFALLPSQTVQYFSSQDYKGARNEWGHLEKKDIDGTEMS</sequence>
<feature type="region of interest" description="Disordered" evidence="1">
    <location>
        <begin position="141"/>
        <end position="160"/>
    </location>
</feature>
<gene>
    <name evidence="2" type="ORF">NLJ89_g9935</name>
</gene>
<dbReference type="Proteomes" id="UP001148786">
    <property type="component" value="Unassembled WGS sequence"/>
</dbReference>
<organism evidence="2 3">
    <name type="scientific">Agrocybe chaxingu</name>
    <dbReference type="NCBI Taxonomy" id="84603"/>
    <lineage>
        <taxon>Eukaryota</taxon>
        <taxon>Fungi</taxon>
        <taxon>Dikarya</taxon>
        <taxon>Basidiomycota</taxon>
        <taxon>Agaricomycotina</taxon>
        <taxon>Agaricomycetes</taxon>
        <taxon>Agaricomycetidae</taxon>
        <taxon>Agaricales</taxon>
        <taxon>Agaricineae</taxon>
        <taxon>Strophariaceae</taxon>
        <taxon>Agrocybe</taxon>
    </lineage>
</organism>
<reference evidence="2" key="1">
    <citation type="submission" date="2022-07" db="EMBL/GenBank/DDBJ databases">
        <title>Genome Sequence of Agrocybe chaxingu.</title>
        <authorList>
            <person name="Buettner E."/>
        </authorList>
    </citation>
    <scope>NUCLEOTIDE SEQUENCE</scope>
    <source>
        <strain evidence="2">MP-N11</strain>
    </source>
</reference>
<name>A0A9W8JZM7_9AGAR</name>
<evidence type="ECO:0000256" key="1">
    <source>
        <dbReference type="SAM" id="MobiDB-lite"/>
    </source>
</evidence>
<feature type="region of interest" description="Disordered" evidence="1">
    <location>
        <begin position="1"/>
        <end position="125"/>
    </location>
</feature>
<protein>
    <submittedName>
        <fullName evidence="2">Uncharacterized protein</fullName>
    </submittedName>
</protein>